<dbReference type="AlphaFoldDB" id="M8BCJ3"/>
<dbReference type="FunFam" id="1.20.1050.10:FF:000023">
    <property type="entry name" value="Probable glutathione S-transferase GSTU6"/>
    <property type="match status" value="1"/>
</dbReference>
<dbReference type="Gene3D" id="1.20.1050.10">
    <property type="match status" value="2"/>
</dbReference>
<reference evidence="4" key="1">
    <citation type="submission" date="2015-06" db="UniProtKB">
        <authorList>
            <consortium name="EnsemblPlants"/>
        </authorList>
    </citation>
    <scope>IDENTIFICATION</scope>
</reference>
<dbReference type="SUPFAM" id="SSF52833">
    <property type="entry name" value="Thioredoxin-like"/>
    <property type="match status" value="1"/>
</dbReference>
<dbReference type="Pfam" id="PF13410">
    <property type="entry name" value="GST_C_2"/>
    <property type="match status" value="1"/>
</dbReference>
<dbReference type="InterPro" id="IPR045073">
    <property type="entry name" value="Omega/Tau-like"/>
</dbReference>
<dbReference type="SUPFAM" id="SSF47616">
    <property type="entry name" value="GST C-terminal domain-like"/>
    <property type="match status" value="1"/>
</dbReference>
<proteinExistence type="inferred from homology"/>
<comment type="catalytic activity">
    <reaction evidence="2 3">
        <text>RX + glutathione = an S-substituted glutathione + a halide anion + H(+)</text>
        <dbReference type="Rhea" id="RHEA:16437"/>
        <dbReference type="ChEBI" id="CHEBI:15378"/>
        <dbReference type="ChEBI" id="CHEBI:16042"/>
        <dbReference type="ChEBI" id="CHEBI:17792"/>
        <dbReference type="ChEBI" id="CHEBI:57925"/>
        <dbReference type="ChEBI" id="CHEBI:90779"/>
        <dbReference type="EC" id="2.5.1.18"/>
    </reaction>
</comment>
<sequence length="241" mass="26018">MAGGGEVKLLGNWASPACPTSTWRSDKSDLLLRSNPVHKAVPVLLHGGKPVCESRVIVQYIDEAFGGTRPPLLPADPCERAAARSWAAFVHDEPTPRERAAARFWAAFVDDELLAPWGMVVRSGTDEERAEWTRRTVAAVETLEGALGERSEGEDQGFFGGGRVGYVDVLLGSMVPWVRVTERLSGHNFFDAGKAPLLAAWMVRFGELDAAKAVFQDVDRLVEYAGGVQARLAAEAGTASN</sequence>
<dbReference type="PANTHER" id="PTHR11260">
    <property type="entry name" value="GLUTATHIONE S-TRANSFERASE, GST, SUPERFAMILY, GST DOMAIN CONTAINING"/>
    <property type="match status" value="1"/>
</dbReference>
<dbReference type="Pfam" id="PF02798">
    <property type="entry name" value="GST_N"/>
    <property type="match status" value="1"/>
</dbReference>
<dbReference type="GO" id="GO:0004364">
    <property type="term" value="F:glutathione transferase activity"/>
    <property type="evidence" value="ECO:0007669"/>
    <property type="project" value="UniProtKB-UniRule"/>
</dbReference>
<evidence type="ECO:0000256" key="3">
    <source>
        <dbReference type="RuleBase" id="RU369102"/>
    </source>
</evidence>
<dbReference type="InterPro" id="IPR010987">
    <property type="entry name" value="Glutathione-S-Trfase_C-like"/>
</dbReference>
<dbReference type="EnsemblPlants" id="EMT11385">
    <property type="protein sequence ID" value="EMT11385"/>
    <property type="gene ID" value="F775_52726"/>
</dbReference>
<dbReference type="PROSITE" id="PS50405">
    <property type="entry name" value="GST_CTER"/>
    <property type="match status" value="1"/>
</dbReference>
<dbReference type="PANTHER" id="PTHR11260:SF594">
    <property type="entry name" value="GLUTATHIONE S-TRANSFERASE"/>
    <property type="match status" value="1"/>
</dbReference>
<dbReference type="InterPro" id="IPR004045">
    <property type="entry name" value="Glutathione_S-Trfase_N"/>
</dbReference>
<dbReference type="GO" id="GO:0005829">
    <property type="term" value="C:cytosol"/>
    <property type="evidence" value="ECO:0007669"/>
    <property type="project" value="UniProtKB-SubCell"/>
</dbReference>
<protein>
    <recommendedName>
        <fullName evidence="3">Glutathione S-transferase</fullName>
        <ecNumber evidence="3">2.5.1.18</ecNumber>
    </recommendedName>
</protein>
<evidence type="ECO:0000313" key="4">
    <source>
        <dbReference type="EnsemblPlants" id="EMT11385"/>
    </source>
</evidence>
<accession>M8BCJ3</accession>
<dbReference type="InterPro" id="IPR036249">
    <property type="entry name" value="Thioredoxin-like_sf"/>
</dbReference>
<dbReference type="InterPro" id="IPR036282">
    <property type="entry name" value="Glutathione-S-Trfase_C_sf"/>
</dbReference>
<evidence type="ECO:0000256" key="1">
    <source>
        <dbReference type="ARBA" id="ARBA00022679"/>
    </source>
</evidence>
<comment type="similarity">
    <text evidence="3">Belongs to the GST superfamily.</text>
</comment>
<dbReference type="Gene3D" id="3.40.30.10">
    <property type="entry name" value="Glutaredoxin"/>
    <property type="match status" value="1"/>
</dbReference>
<dbReference type="InterPro" id="IPR045074">
    <property type="entry name" value="GST_C_Tau"/>
</dbReference>
<dbReference type="CDD" id="cd03185">
    <property type="entry name" value="GST_C_Tau"/>
    <property type="match status" value="1"/>
</dbReference>
<name>M8BCJ3_AEGTA</name>
<dbReference type="GO" id="GO:0006749">
    <property type="term" value="P:glutathione metabolic process"/>
    <property type="evidence" value="ECO:0007669"/>
    <property type="project" value="InterPro"/>
</dbReference>
<comment type="subcellular location">
    <subcellularLocation>
        <location evidence="3">Cytoplasm</location>
        <location evidence="3">Cytosol</location>
    </subcellularLocation>
</comment>
<keyword evidence="1 3" id="KW-0808">Transferase</keyword>
<evidence type="ECO:0000256" key="2">
    <source>
        <dbReference type="ARBA" id="ARBA00047960"/>
    </source>
</evidence>
<organism evidence="4">
    <name type="scientific">Aegilops tauschii</name>
    <name type="common">Tausch's goatgrass</name>
    <name type="synonym">Aegilops squarrosa</name>
    <dbReference type="NCBI Taxonomy" id="37682"/>
    <lineage>
        <taxon>Eukaryota</taxon>
        <taxon>Viridiplantae</taxon>
        <taxon>Streptophyta</taxon>
        <taxon>Embryophyta</taxon>
        <taxon>Tracheophyta</taxon>
        <taxon>Spermatophyta</taxon>
        <taxon>Magnoliopsida</taxon>
        <taxon>Liliopsida</taxon>
        <taxon>Poales</taxon>
        <taxon>Poaceae</taxon>
        <taxon>BOP clade</taxon>
        <taxon>Pooideae</taxon>
        <taxon>Triticodae</taxon>
        <taxon>Triticeae</taxon>
        <taxon>Triticinae</taxon>
        <taxon>Aegilops</taxon>
    </lineage>
</organism>
<dbReference type="PROSITE" id="PS50404">
    <property type="entry name" value="GST_NTER"/>
    <property type="match status" value="1"/>
</dbReference>
<comment type="function">
    <text evidence="3">Is involved in the conjugation of reduced glutathione to a wide number of exogenous and endogenous hydrophobic electrophiles.</text>
</comment>
<keyword evidence="3" id="KW-0963">Cytoplasm</keyword>
<dbReference type="EC" id="2.5.1.18" evidence="3"/>